<keyword evidence="3" id="KW-1185">Reference proteome</keyword>
<evidence type="ECO:0000313" key="2">
    <source>
        <dbReference type="EMBL" id="VEF00904.1"/>
    </source>
</evidence>
<dbReference type="STRING" id="493.BWD07_02155"/>
<feature type="transmembrane region" description="Helical" evidence="1">
    <location>
        <begin position="97"/>
        <end position="115"/>
    </location>
</feature>
<keyword evidence="1" id="KW-0812">Transmembrane</keyword>
<feature type="transmembrane region" description="Helical" evidence="1">
    <location>
        <begin position="6"/>
        <end position="39"/>
    </location>
</feature>
<dbReference type="Pfam" id="PF04304">
    <property type="entry name" value="DUF454"/>
    <property type="match status" value="1"/>
</dbReference>
<protein>
    <submittedName>
        <fullName evidence="2">Membrane protein</fullName>
    </submittedName>
</protein>
<accession>A0A448D7S8</accession>
<proteinExistence type="predicted"/>
<keyword evidence="1" id="KW-0472">Membrane</keyword>
<dbReference type="Proteomes" id="UP000279284">
    <property type="component" value="Chromosome"/>
</dbReference>
<gene>
    <name evidence="2" type="primary">ybaN</name>
    <name evidence="2" type="ORF">NCTC10296_01097</name>
</gene>
<evidence type="ECO:0000256" key="1">
    <source>
        <dbReference type="SAM" id="Phobius"/>
    </source>
</evidence>
<dbReference type="KEGG" id="nci:NCTC10296_01097"/>
<evidence type="ECO:0000313" key="3">
    <source>
        <dbReference type="Proteomes" id="UP000279284"/>
    </source>
</evidence>
<dbReference type="OrthoDB" id="9816293at2"/>
<dbReference type="PANTHER" id="PTHR35813">
    <property type="entry name" value="INNER MEMBRANE PROTEIN YBAN"/>
    <property type="match status" value="1"/>
</dbReference>
<dbReference type="InterPro" id="IPR007401">
    <property type="entry name" value="DUF454"/>
</dbReference>
<dbReference type="GO" id="GO:0005886">
    <property type="term" value="C:plasma membrane"/>
    <property type="evidence" value="ECO:0007669"/>
    <property type="project" value="TreeGrafter"/>
</dbReference>
<reference evidence="2 3" key="1">
    <citation type="submission" date="2018-12" db="EMBL/GenBank/DDBJ databases">
        <authorList>
            <consortium name="Pathogen Informatics"/>
        </authorList>
    </citation>
    <scope>NUCLEOTIDE SEQUENCE [LARGE SCALE GENOMIC DNA]</scope>
    <source>
        <strain evidence="2 3">NCTC10296</strain>
    </source>
</reference>
<dbReference type="AlphaFoldDB" id="A0A448D7S8"/>
<dbReference type="PANTHER" id="PTHR35813:SF1">
    <property type="entry name" value="INNER MEMBRANE PROTEIN YBAN"/>
    <property type="match status" value="1"/>
</dbReference>
<keyword evidence="1" id="KW-1133">Transmembrane helix</keyword>
<dbReference type="EMBL" id="LR134313">
    <property type="protein sequence ID" value="VEF00904.1"/>
    <property type="molecule type" value="Genomic_DNA"/>
</dbReference>
<feature type="transmembrane region" description="Helical" evidence="1">
    <location>
        <begin position="74"/>
        <end position="91"/>
    </location>
</feature>
<sequence>MIVRSVFWLFGAIALALGILGIFLPVLPTTPFVLLAAVCWARASPRLHRWLHQHRYFGPMIQNWERNRAIPRRAKYLAWTMMTVSCIIMFVRFPEQWWIGAAAGVICLASGIWMSRLPDA</sequence>
<dbReference type="RefSeq" id="WP_085415738.1">
    <property type="nucleotide sequence ID" value="NZ_CAUJPY010000010.1"/>
</dbReference>
<name>A0A448D7S8_9NEIS</name>
<organism evidence="2 3">
    <name type="scientific">Neisseria canis</name>
    <dbReference type="NCBI Taxonomy" id="493"/>
    <lineage>
        <taxon>Bacteria</taxon>
        <taxon>Pseudomonadati</taxon>
        <taxon>Pseudomonadota</taxon>
        <taxon>Betaproteobacteria</taxon>
        <taxon>Neisseriales</taxon>
        <taxon>Neisseriaceae</taxon>
        <taxon>Neisseria</taxon>
    </lineage>
</organism>
<dbReference type="PIRSF" id="PIRSF016789">
    <property type="entry name" value="DUF454"/>
    <property type="match status" value="1"/>
</dbReference>